<dbReference type="Proteomes" id="UP000317650">
    <property type="component" value="Chromosome 6"/>
</dbReference>
<proteinExistence type="predicted"/>
<name>A0A4S8IT27_MUSBA</name>
<comment type="caution">
    <text evidence="2">The sequence shown here is derived from an EMBL/GenBank/DDBJ whole genome shotgun (WGS) entry which is preliminary data.</text>
</comment>
<evidence type="ECO:0000313" key="3">
    <source>
        <dbReference type="Proteomes" id="UP000317650"/>
    </source>
</evidence>
<reference evidence="2 3" key="1">
    <citation type="journal article" date="2019" name="Nat. Plants">
        <title>Genome sequencing of Musa balbisiana reveals subgenome evolution and function divergence in polyploid bananas.</title>
        <authorList>
            <person name="Yao X."/>
        </authorList>
    </citation>
    <scope>NUCLEOTIDE SEQUENCE [LARGE SCALE GENOMIC DNA]</scope>
    <source>
        <strain evidence="3">cv. DH-PKW</strain>
        <tissue evidence="2">Leaves</tissue>
    </source>
</reference>
<keyword evidence="3" id="KW-1185">Reference proteome</keyword>
<organism evidence="2 3">
    <name type="scientific">Musa balbisiana</name>
    <name type="common">Banana</name>
    <dbReference type="NCBI Taxonomy" id="52838"/>
    <lineage>
        <taxon>Eukaryota</taxon>
        <taxon>Viridiplantae</taxon>
        <taxon>Streptophyta</taxon>
        <taxon>Embryophyta</taxon>
        <taxon>Tracheophyta</taxon>
        <taxon>Spermatophyta</taxon>
        <taxon>Magnoliopsida</taxon>
        <taxon>Liliopsida</taxon>
        <taxon>Zingiberales</taxon>
        <taxon>Musaceae</taxon>
        <taxon>Musa</taxon>
    </lineage>
</organism>
<evidence type="ECO:0000256" key="1">
    <source>
        <dbReference type="SAM" id="MobiDB-lite"/>
    </source>
</evidence>
<dbReference type="AlphaFoldDB" id="A0A4S8IT27"/>
<accession>A0A4S8IT27</accession>
<evidence type="ECO:0000313" key="2">
    <source>
        <dbReference type="EMBL" id="THU51890.1"/>
    </source>
</evidence>
<gene>
    <name evidence="2" type="ORF">C4D60_Mb06t35830</name>
</gene>
<sequence>MRSRPSMNGGRLEGTKLLSTSGVRKRIELESQNNQIKEKGKRPWKTQSKWGSGPTAMRRNTLSTTFIGRLYI</sequence>
<dbReference type="EMBL" id="PYDT01000009">
    <property type="protein sequence ID" value="THU51890.1"/>
    <property type="molecule type" value="Genomic_DNA"/>
</dbReference>
<protein>
    <submittedName>
        <fullName evidence="2">Uncharacterized protein</fullName>
    </submittedName>
</protein>
<feature type="region of interest" description="Disordered" evidence="1">
    <location>
        <begin position="1"/>
        <end position="58"/>
    </location>
</feature>